<dbReference type="KEGG" id="acy:Anacy_3987"/>
<dbReference type="Proteomes" id="UP000010474">
    <property type="component" value="Chromosome"/>
</dbReference>
<dbReference type="EMBL" id="CP003659">
    <property type="protein sequence ID" value="AFZ59358.1"/>
    <property type="molecule type" value="Genomic_DNA"/>
</dbReference>
<dbReference type="eggNOG" id="COG2402">
    <property type="taxonomic scope" value="Bacteria"/>
</dbReference>
<protein>
    <recommendedName>
        <fullName evidence="3">PIN domain-containing protein</fullName>
    </recommendedName>
</protein>
<evidence type="ECO:0008006" key="3">
    <source>
        <dbReference type="Google" id="ProtNLM"/>
    </source>
</evidence>
<evidence type="ECO:0000313" key="2">
    <source>
        <dbReference type="Proteomes" id="UP000010474"/>
    </source>
</evidence>
<dbReference type="AlphaFoldDB" id="K9ZJF1"/>
<name>K9ZJF1_ANACC</name>
<dbReference type="OrthoDB" id="164456at2"/>
<sequence length="77" mass="8966">MKKIFADTFYWIALLNPKDDWYDSVIKVSQSIANSQIITTEEVLTDGISMNIMNQLEIIEVLTHDQHFTQEGFIILF</sequence>
<dbReference type="Gene3D" id="3.40.50.1010">
    <property type="entry name" value="5'-nuclease"/>
    <property type="match status" value="1"/>
</dbReference>
<dbReference type="RefSeq" id="WP_015215976.1">
    <property type="nucleotide sequence ID" value="NC_019771.1"/>
</dbReference>
<dbReference type="STRING" id="272123.Anacy_3987"/>
<evidence type="ECO:0000313" key="1">
    <source>
        <dbReference type="EMBL" id="AFZ59358.1"/>
    </source>
</evidence>
<reference evidence="2" key="1">
    <citation type="journal article" date="2013" name="Proc. Natl. Acad. Sci. U.S.A.">
        <title>Improving the coverage of the cyanobacterial phylum using diversity-driven genome sequencing.</title>
        <authorList>
            <person name="Shih P.M."/>
            <person name="Wu D."/>
            <person name="Latifi A."/>
            <person name="Axen S.D."/>
            <person name="Fewer D.P."/>
            <person name="Talla E."/>
            <person name="Calteau A."/>
            <person name="Cai F."/>
            <person name="Tandeau de Marsac N."/>
            <person name="Rippka R."/>
            <person name="Herdman M."/>
            <person name="Sivonen K."/>
            <person name="Coursin T."/>
            <person name="Laurent T."/>
            <person name="Goodwin L."/>
            <person name="Nolan M."/>
            <person name="Davenport K.W."/>
            <person name="Han C.S."/>
            <person name="Rubin E.M."/>
            <person name="Eisen J.A."/>
            <person name="Woyke T."/>
            <person name="Gugger M."/>
            <person name="Kerfeld C.A."/>
        </authorList>
    </citation>
    <scope>NUCLEOTIDE SEQUENCE [LARGE SCALE GENOMIC DNA]</scope>
    <source>
        <strain evidence="2">ATCC 27899 / PCC 7122</strain>
    </source>
</reference>
<dbReference type="PATRIC" id="fig|272123.3.peg.4331"/>
<organism evidence="1 2">
    <name type="scientific">Anabaena cylindrica (strain ATCC 27899 / PCC 7122)</name>
    <dbReference type="NCBI Taxonomy" id="272123"/>
    <lineage>
        <taxon>Bacteria</taxon>
        <taxon>Bacillati</taxon>
        <taxon>Cyanobacteriota</taxon>
        <taxon>Cyanophyceae</taxon>
        <taxon>Nostocales</taxon>
        <taxon>Nostocaceae</taxon>
        <taxon>Anabaena</taxon>
    </lineage>
</organism>
<accession>K9ZJF1</accession>
<proteinExistence type="predicted"/>
<gene>
    <name evidence="1" type="ordered locus">Anacy_3987</name>
</gene>
<dbReference type="HOGENOM" id="CLU_2630348_0_0_3"/>
<keyword evidence="2" id="KW-1185">Reference proteome</keyword>